<feature type="domain" description="HTH tetR-type" evidence="3">
    <location>
        <begin position="1"/>
        <end position="48"/>
    </location>
</feature>
<dbReference type="PROSITE" id="PS50977">
    <property type="entry name" value="HTH_TETR_2"/>
    <property type="match status" value="1"/>
</dbReference>
<evidence type="ECO:0000256" key="1">
    <source>
        <dbReference type="ARBA" id="ARBA00023125"/>
    </source>
</evidence>
<dbReference type="SUPFAM" id="SSF46689">
    <property type="entry name" value="Homeodomain-like"/>
    <property type="match status" value="1"/>
</dbReference>
<dbReference type="InterPro" id="IPR001647">
    <property type="entry name" value="HTH_TetR"/>
</dbReference>
<dbReference type="InterPro" id="IPR009057">
    <property type="entry name" value="Homeodomain-like_sf"/>
</dbReference>
<evidence type="ECO:0000256" key="2">
    <source>
        <dbReference type="PROSITE-ProRule" id="PRU00335"/>
    </source>
</evidence>
<keyword evidence="1 2" id="KW-0238">DNA-binding</keyword>
<comment type="caution">
    <text evidence="4">The sequence shown here is derived from an EMBL/GenBank/DDBJ whole genome shotgun (WGS) entry which is preliminary data.</text>
</comment>
<dbReference type="EMBL" id="BAABKM010000004">
    <property type="protein sequence ID" value="GAA4717437.1"/>
    <property type="molecule type" value="Genomic_DNA"/>
</dbReference>
<dbReference type="PANTHER" id="PTHR30055:SF209">
    <property type="entry name" value="POSSIBLE TRANSCRIPTIONAL REGULATORY PROTEIN (PROBABLY TETR-FAMILY)"/>
    <property type="match status" value="1"/>
</dbReference>
<organism evidence="4 5">
    <name type="scientific">Nocardioides conyzicola</name>
    <dbReference type="NCBI Taxonomy" id="1651781"/>
    <lineage>
        <taxon>Bacteria</taxon>
        <taxon>Bacillati</taxon>
        <taxon>Actinomycetota</taxon>
        <taxon>Actinomycetes</taxon>
        <taxon>Propionibacteriales</taxon>
        <taxon>Nocardioidaceae</taxon>
        <taxon>Nocardioides</taxon>
    </lineage>
</organism>
<reference evidence="5" key="1">
    <citation type="journal article" date="2019" name="Int. J. Syst. Evol. Microbiol.">
        <title>The Global Catalogue of Microorganisms (GCM) 10K type strain sequencing project: providing services to taxonomists for standard genome sequencing and annotation.</title>
        <authorList>
            <consortium name="The Broad Institute Genomics Platform"/>
            <consortium name="The Broad Institute Genome Sequencing Center for Infectious Disease"/>
            <person name="Wu L."/>
            <person name="Ma J."/>
        </authorList>
    </citation>
    <scope>NUCLEOTIDE SEQUENCE [LARGE SCALE GENOMIC DNA]</scope>
    <source>
        <strain evidence="5">JCM 18531</strain>
    </source>
</reference>
<evidence type="ECO:0000313" key="5">
    <source>
        <dbReference type="Proteomes" id="UP001499974"/>
    </source>
</evidence>
<sequence length="190" mass="19891">MEVLGSNPGAGMGEVATAAGVVRRTVYGYFPSRSDLVLALTERAVSEIAAVLAGSAADHEAADAAWVDFIARLWPLVRRYRVLVVLRRGEFGEDIHALLGPVEGALTDLVQRGQDAGSFAHHLPADVLSRVAWSAVFAIADNDLSSGTLDVTAPTMTTLLMLGVPDARARALLGGLHGAVAEHRVGEADA</sequence>
<dbReference type="InterPro" id="IPR050109">
    <property type="entry name" value="HTH-type_TetR-like_transc_reg"/>
</dbReference>
<protein>
    <submittedName>
        <fullName evidence="4">TetR/AcrR family transcriptional regulator</fullName>
    </submittedName>
</protein>
<dbReference type="Gene3D" id="1.10.357.10">
    <property type="entry name" value="Tetracycline Repressor, domain 2"/>
    <property type="match status" value="1"/>
</dbReference>
<evidence type="ECO:0000259" key="3">
    <source>
        <dbReference type="PROSITE" id="PS50977"/>
    </source>
</evidence>
<name>A0ABP8XYQ2_9ACTN</name>
<evidence type="ECO:0000313" key="4">
    <source>
        <dbReference type="EMBL" id="GAA4717437.1"/>
    </source>
</evidence>
<dbReference type="InterPro" id="IPR036271">
    <property type="entry name" value="Tet_transcr_reg_TetR-rel_C_sf"/>
</dbReference>
<dbReference type="Pfam" id="PF00440">
    <property type="entry name" value="TetR_N"/>
    <property type="match status" value="1"/>
</dbReference>
<accession>A0ABP8XYQ2</accession>
<dbReference type="SUPFAM" id="SSF48498">
    <property type="entry name" value="Tetracyclin repressor-like, C-terminal domain"/>
    <property type="match status" value="1"/>
</dbReference>
<gene>
    <name evidence="4" type="ORF">GCM10023349_41670</name>
</gene>
<feature type="DNA-binding region" description="H-T-H motif" evidence="2">
    <location>
        <begin position="11"/>
        <end position="30"/>
    </location>
</feature>
<dbReference type="PANTHER" id="PTHR30055">
    <property type="entry name" value="HTH-TYPE TRANSCRIPTIONAL REGULATOR RUTR"/>
    <property type="match status" value="1"/>
</dbReference>
<keyword evidence="5" id="KW-1185">Reference proteome</keyword>
<proteinExistence type="predicted"/>
<dbReference type="Proteomes" id="UP001499974">
    <property type="component" value="Unassembled WGS sequence"/>
</dbReference>